<feature type="domain" description="CCHC-type" evidence="2">
    <location>
        <begin position="315"/>
        <end position="331"/>
    </location>
</feature>
<feature type="region of interest" description="Disordered" evidence="1">
    <location>
        <begin position="386"/>
        <end position="487"/>
    </location>
</feature>
<feature type="domain" description="CCHC-type" evidence="2">
    <location>
        <begin position="274"/>
        <end position="290"/>
    </location>
</feature>
<protein>
    <recommendedName>
        <fullName evidence="2">CCHC-type domain-containing protein</fullName>
    </recommendedName>
</protein>
<sequence length="487" mass="55658">MDIMLGHFSKDIVSMDDKQMINSKTTQKDKMREFVNILIGSKPEGYTEFIEFLLKDNVTYDIAQQIENTCVEELEDKSQTSSEDTSSKDQSVSDVKPIFIMEDDLFGSSKPTRDQYLTHVELYKAVECLVDPSHLKGLQRVRGMWRLYFDNHEDREKMLTNGIVIRKKLIQTYARNPMVANNENPSNIWVRVKNIPCSADDGQIQRALEEKNCIVHKINRERLRVDGRLTNCQTGDRFAICDPIPTPLPKTLLIGKYRAIVLHKGQEDTQKAVKCNKCLQEGHKLFECPNDWVCRTCGGSGHKSNYCTTCPNDWLCQTCGNSGHTAQYCNADTVSSSEDSQLESDSDSDNKSSHQENGNYNKSQSPDLSNSKNRFTFNKQIHVVSETAEKQDSNNQNNQSKENPKASDTNSTDEKRQVRKAKRQKTKKDKQHRSSGDQQSMDHFLKEAFRTPSQKPNDETRTRNKQNATTPTDELHAREEPVKKTKS</sequence>
<dbReference type="PANTHER" id="PTHR22639">
    <property type="entry name" value="GAG-RELATED PROTEIN"/>
    <property type="match status" value="1"/>
</dbReference>
<dbReference type="SUPFAM" id="SSF47986">
    <property type="entry name" value="DEATH domain"/>
    <property type="match status" value="1"/>
</dbReference>
<dbReference type="GO" id="GO:0002218">
    <property type="term" value="P:activation of innate immune response"/>
    <property type="evidence" value="ECO:0007669"/>
    <property type="project" value="InterPro"/>
</dbReference>
<dbReference type="InterPro" id="IPR042509">
    <property type="entry name" value="ZCCHC3"/>
</dbReference>
<dbReference type="GO" id="GO:0003723">
    <property type="term" value="F:RNA binding"/>
    <property type="evidence" value="ECO:0007669"/>
    <property type="project" value="InterPro"/>
</dbReference>
<dbReference type="EMBL" id="CAJPWZ010001218">
    <property type="protein sequence ID" value="CAG2210055.1"/>
    <property type="molecule type" value="Genomic_DNA"/>
</dbReference>
<name>A0A8S3RN51_MYTED</name>
<evidence type="ECO:0000259" key="2">
    <source>
        <dbReference type="SMART" id="SM00343"/>
    </source>
</evidence>
<feature type="domain" description="CCHC-type" evidence="2">
    <location>
        <begin position="293"/>
        <end position="309"/>
    </location>
</feature>
<evidence type="ECO:0000313" key="3">
    <source>
        <dbReference type="EMBL" id="CAG2210055.1"/>
    </source>
</evidence>
<keyword evidence="4" id="KW-1185">Reference proteome</keyword>
<feature type="compositionally biased region" description="Polar residues" evidence="1">
    <location>
        <begin position="79"/>
        <end position="92"/>
    </location>
</feature>
<organism evidence="3 4">
    <name type="scientific">Mytilus edulis</name>
    <name type="common">Blue mussel</name>
    <dbReference type="NCBI Taxonomy" id="6550"/>
    <lineage>
        <taxon>Eukaryota</taxon>
        <taxon>Metazoa</taxon>
        <taxon>Spiralia</taxon>
        <taxon>Lophotrochozoa</taxon>
        <taxon>Mollusca</taxon>
        <taxon>Bivalvia</taxon>
        <taxon>Autobranchia</taxon>
        <taxon>Pteriomorphia</taxon>
        <taxon>Mytilida</taxon>
        <taxon>Mytiloidea</taxon>
        <taxon>Mytilidae</taxon>
        <taxon>Mytilinae</taxon>
        <taxon>Mytilus</taxon>
    </lineage>
</organism>
<dbReference type="AlphaFoldDB" id="A0A8S3RN51"/>
<dbReference type="InterPro" id="IPR036875">
    <property type="entry name" value="Znf_CCHC_sf"/>
</dbReference>
<dbReference type="PANTHER" id="PTHR22639:SF7">
    <property type="entry name" value="CCHC-TYPE DOMAIN-CONTAINING PROTEIN"/>
    <property type="match status" value="1"/>
</dbReference>
<proteinExistence type="predicted"/>
<dbReference type="Gene3D" id="1.10.533.10">
    <property type="entry name" value="Death Domain, Fas"/>
    <property type="match status" value="1"/>
</dbReference>
<reference evidence="3" key="1">
    <citation type="submission" date="2021-03" db="EMBL/GenBank/DDBJ databases">
        <authorList>
            <person name="Bekaert M."/>
        </authorList>
    </citation>
    <scope>NUCLEOTIDE SEQUENCE</scope>
</reference>
<dbReference type="GO" id="GO:0008270">
    <property type="term" value="F:zinc ion binding"/>
    <property type="evidence" value="ECO:0007669"/>
    <property type="project" value="InterPro"/>
</dbReference>
<gene>
    <name evidence="3" type="ORF">MEDL_24128</name>
</gene>
<comment type="caution">
    <text evidence="3">The sequence shown here is derived from an EMBL/GenBank/DDBJ whole genome shotgun (WGS) entry which is preliminary data.</text>
</comment>
<evidence type="ECO:0000256" key="1">
    <source>
        <dbReference type="SAM" id="MobiDB-lite"/>
    </source>
</evidence>
<feature type="compositionally biased region" description="Polar residues" evidence="1">
    <location>
        <begin position="355"/>
        <end position="372"/>
    </location>
</feature>
<feature type="compositionally biased region" description="Basic and acidic residues" evidence="1">
    <location>
        <begin position="473"/>
        <end position="487"/>
    </location>
</feature>
<dbReference type="SUPFAM" id="SSF57756">
    <property type="entry name" value="Retrovirus zinc finger-like domains"/>
    <property type="match status" value="1"/>
</dbReference>
<dbReference type="Proteomes" id="UP000683360">
    <property type="component" value="Unassembled WGS sequence"/>
</dbReference>
<evidence type="ECO:0000313" key="4">
    <source>
        <dbReference type="Proteomes" id="UP000683360"/>
    </source>
</evidence>
<dbReference type="GO" id="GO:0003690">
    <property type="term" value="F:double-stranded DNA binding"/>
    <property type="evidence" value="ECO:0007669"/>
    <property type="project" value="InterPro"/>
</dbReference>
<feature type="region of interest" description="Disordered" evidence="1">
    <location>
        <begin position="73"/>
        <end position="92"/>
    </location>
</feature>
<dbReference type="Gene3D" id="4.10.60.10">
    <property type="entry name" value="Zinc finger, CCHC-type"/>
    <property type="match status" value="1"/>
</dbReference>
<feature type="region of interest" description="Disordered" evidence="1">
    <location>
        <begin position="337"/>
        <end position="372"/>
    </location>
</feature>
<feature type="compositionally biased region" description="Basic residues" evidence="1">
    <location>
        <begin position="417"/>
        <end position="433"/>
    </location>
</feature>
<dbReference type="InterPro" id="IPR001878">
    <property type="entry name" value="Znf_CCHC"/>
</dbReference>
<dbReference type="SMART" id="SM00343">
    <property type="entry name" value="ZnF_C2HC"/>
    <property type="match status" value="3"/>
</dbReference>
<dbReference type="InterPro" id="IPR011029">
    <property type="entry name" value="DEATH-like_dom_sf"/>
</dbReference>
<accession>A0A8S3RN51</accession>
<dbReference type="OrthoDB" id="427960at2759"/>